<reference evidence="2 3" key="1">
    <citation type="submission" date="2016-10" db="EMBL/GenBank/DDBJ databases">
        <authorList>
            <person name="de Groot N.N."/>
        </authorList>
    </citation>
    <scope>NUCLEOTIDE SEQUENCE [LARGE SCALE GENOMIC DNA]</scope>
    <source>
        <strain evidence="2 3">DSM 17073</strain>
    </source>
</reference>
<evidence type="ECO:0000313" key="1">
    <source>
        <dbReference type="EMBL" id="GEM00968.1"/>
    </source>
</evidence>
<organism evidence="2 3">
    <name type="scientific">Halolactibacillus halophilus</name>
    <dbReference type="NCBI Taxonomy" id="306540"/>
    <lineage>
        <taxon>Bacteria</taxon>
        <taxon>Bacillati</taxon>
        <taxon>Bacillota</taxon>
        <taxon>Bacilli</taxon>
        <taxon>Bacillales</taxon>
        <taxon>Bacillaceae</taxon>
        <taxon>Halolactibacillus</taxon>
    </lineage>
</organism>
<protein>
    <recommendedName>
        <fullName evidence="5">Methyl-accepting chemotaxis protein</fullName>
    </recommendedName>
</protein>
<dbReference type="Proteomes" id="UP000242243">
    <property type="component" value="Unassembled WGS sequence"/>
</dbReference>
<evidence type="ECO:0000313" key="2">
    <source>
        <dbReference type="EMBL" id="SFP02868.1"/>
    </source>
</evidence>
<gene>
    <name evidence="1" type="ORF">HHA03_05000</name>
    <name evidence="2" type="ORF">SAMN05421839_10381</name>
</gene>
<dbReference type="RefSeq" id="WP_089830075.1">
    <property type="nucleotide sequence ID" value="NZ_BJWI01000003.1"/>
</dbReference>
<dbReference type="STRING" id="306540.SAMN05421839_10381"/>
<evidence type="ECO:0008006" key="5">
    <source>
        <dbReference type="Google" id="ProtNLM"/>
    </source>
</evidence>
<name>A0A1I5LZT3_9BACI</name>
<dbReference type="AlphaFoldDB" id="A0A1I5LZT3"/>
<sequence>MKRSISRRMSVIFLMLGAIFLINTVMSAVTSDQVRLSSELMSDSFLPIEQTRTAFKDTRHQIELEVDKQQTSKYQTY</sequence>
<dbReference type="Proteomes" id="UP000321547">
    <property type="component" value="Unassembled WGS sequence"/>
</dbReference>
<dbReference type="EMBL" id="BJWI01000003">
    <property type="protein sequence ID" value="GEM00968.1"/>
    <property type="molecule type" value="Genomic_DNA"/>
</dbReference>
<evidence type="ECO:0000313" key="4">
    <source>
        <dbReference type="Proteomes" id="UP000321547"/>
    </source>
</evidence>
<proteinExistence type="predicted"/>
<evidence type="ECO:0000313" key="3">
    <source>
        <dbReference type="Proteomes" id="UP000242243"/>
    </source>
</evidence>
<keyword evidence="4" id="KW-1185">Reference proteome</keyword>
<reference evidence="1 4" key="2">
    <citation type="submission" date="2019-07" db="EMBL/GenBank/DDBJ databases">
        <title>Whole genome shotgun sequence of Halolactibacillus halophilus NBRC 100868.</title>
        <authorList>
            <person name="Hosoyama A."/>
            <person name="Uohara A."/>
            <person name="Ohji S."/>
            <person name="Ichikawa N."/>
        </authorList>
    </citation>
    <scope>NUCLEOTIDE SEQUENCE [LARGE SCALE GENOMIC DNA]</scope>
    <source>
        <strain evidence="1 4">NBRC 100868</strain>
    </source>
</reference>
<dbReference type="EMBL" id="FOXC01000003">
    <property type="protein sequence ID" value="SFP02868.1"/>
    <property type="molecule type" value="Genomic_DNA"/>
</dbReference>
<accession>A0A1I5LZT3</accession>